<evidence type="ECO:0000313" key="2">
    <source>
        <dbReference type="Proteomes" id="UP000028981"/>
    </source>
</evidence>
<evidence type="ECO:0000313" key="1">
    <source>
        <dbReference type="EMBL" id="KFL32342.1"/>
    </source>
</evidence>
<accession>A0A087M639</accession>
<dbReference type="AlphaFoldDB" id="A0A087M639"/>
<dbReference type="EMBL" id="JQGC01000003">
    <property type="protein sequence ID" value="KFL32342.1"/>
    <property type="molecule type" value="Genomic_DNA"/>
</dbReference>
<reference evidence="1 2" key="1">
    <citation type="submission" date="2014-08" db="EMBL/GenBank/DDBJ databases">
        <authorList>
            <person name="Hassan Y.I."/>
            <person name="Lepp D."/>
            <person name="Zhou T."/>
        </authorList>
    </citation>
    <scope>NUCLEOTIDE SEQUENCE [LARGE SCALE GENOMIC DNA]</scope>
    <source>
        <strain evidence="1 2">IFO13584</strain>
    </source>
</reference>
<comment type="caution">
    <text evidence="1">The sequence shown here is derived from an EMBL/GenBank/DDBJ whole genome shotgun (WGS) entry which is preliminary data.</text>
</comment>
<organism evidence="1 2">
    <name type="scientific">Devosia riboflavina</name>
    <dbReference type="NCBI Taxonomy" id="46914"/>
    <lineage>
        <taxon>Bacteria</taxon>
        <taxon>Pseudomonadati</taxon>
        <taxon>Pseudomonadota</taxon>
        <taxon>Alphaproteobacteria</taxon>
        <taxon>Hyphomicrobiales</taxon>
        <taxon>Devosiaceae</taxon>
        <taxon>Devosia</taxon>
    </lineage>
</organism>
<name>A0A087M639_9HYPH</name>
<sequence>MSSAAPDTLLPYAYEGMILASWRRNGFKVALRAEGRHDRKVKPVMVTALVTWKGKDGWEKSFELPYRPGAEEGTFGIWTNGIHSRRHFEYEPVPGEGTDMNDPTTEEARDTLSEIMGDEAIPVIASHYVKAVLENWRRDTADQVAFEGQAAEFASAAARAEELIASIDTDVRASGRTPNHDVYPKERMVTPLGTLKMLVLVPTPKKMDSGLPNAFGVRDFKSEDIRFSLTHTGSLVKKVRAFDADEDNSCPPGIGGRLVMATGIAAFNRDGSRSSQNPSYIEVAFEGVEKTQGQLWIANAIERHLKLRPTLIDETRAHLLKSDIERLGEHMRGKEAEARRVTPSMTWEDCIELAETVASQFPDSDLDLPIETDAAAAPRM</sequence>
<dbReference type="Proteomes" id="UP000028981">
    <property type="component" value="Unassembled WGS sequence"/>
</dbReference>
<keyword evidence="2" id="KW-1185">Reference proteome</keyword>
<dbReference type="RefSeq" id="WP_035080019.1">
    <property type="nucleotide sequence ID" value="NZ_JQGC01000003.1"/>
</dbReference>
<proteinExistence type="predicted"/>
<protein>
    <submittedName>
        <fullName evidence="1">Uncharacterized protein</fullName>
    </submittedName>
</protein>
<gene>
    <name evidence="1" type="ORF">JP75_05205</name>
</gene>